<dbReference type="AlphaFoldDB" id="A0AAW1RC28"/>
<feature type="region of interest" description="Disordered" evidence="7">
    <location>
        <begin position="1"/>
        <end position="21"/>
    </location>
</feature>
<gene>
    <name evidence="10" type="ORF">WJX81_007976</name>
</gene>
<dbReference type="GO" id="GO:0006865">
    <property type="term" value="P:amino acid transport"/>
    <property type="evidence" value="ECO:0007669"/>
    <property type="project" value="UniProtKB-KW"/>
</dbReference>
<feature type="transmembrane region" description="Helical" evidence="8">
    <location>
        <begin position="226"/>
        <end position="242"/>
    </location>
</feature>
<evidence type="ECO:0000256" key="7">
    <source>
        <dbReference type="SAM" id="MobiDB-lite"/>
    </source>
</evidence>
<dbReference type="GO" id="GO:0016020">
    <property type="term" value="C:membrane"/>
    <property type="evidence" value="ECO:0007669"/>
    <property type="project" value="UniProtKB-SubCell"/>
</dbReference>
<keyword evidence="11" id="KW-1185">Reference proteome</keyword>
<evidence type="ECO:0000313" key="11">
    <source>
        <dbReference type="Proteomes" id="UP001445335"/>
    </source>
</evidence>
<feature type="domain" description="Amino acid transporter transmembrane" evidence="9">
    <location>
        <begin position="92"/>
        <end position="453"/>
    </location>
</feature>
<evidence type="ECO:0000313" key="10">
    <source>
        <dbReference type="EMBL" id="KAK9831382.1"/>
    </source>
</evidence>
<comment type="caution">
    <text evidence="10">The sequence shown here is derived from an EMBL/GenBank/DDBJ whole genome shotgun (WGS) entry which is preliminary data.</text>
</comment>
<feature type="transmembrane region" description="Helical" evidence="8">
    <location>
        <begin position="123"/>
        <end position="148"/>
    </location>
</feature>
<reference evidence="10 11" key="1">
    <citation type="journal article" date="2024" name="Nat. Commun.">
        <title>Phylogenomics reveals the evolutionary origins of lichenization in chlorophyte algae.</title>
        <authorList>
            <person name="Puginier C."/>
            <person name="Libourel C."/>
            <person name="Otte J."/>
            <person name="Skaloud P."/>
            <person name="Haon M."/>
            <person name="Grisel S."/>
            <person name="Petersen M."/>
            <person name="Berrin J.G."/>
            <person name="Delaux P.M."/>
            <person name="Dal Grande F."/>
            <person name="Keller J."/>
        </authorList>
    </citation>
    <scope>NUCLEOTIDE SEQUENCE [LARGE SCALE GENOMIC DNA]</scope>
    <source>
        <strain evidence="10 11">SAG 245.80</strain>
    </source>
</reference>
<keyword evidence="2" id="KW-0813">Transport</keyword>
<evidence type="ECO:0000256" key="6">
    <source>
        <dbReference type="ARBA" id="ARBA00023136"/>
    </source>
</evidence>
<evidence type="ECO:0000256" key="5">
    <source>
        <dbReference type="ARBA" id="ARBA00022989"/>
    </source>
</evidence>
<keyword evidence="6 8" id="KW-0472">Membrane</keyword>
<dbReference type="Proteomes" id="UP001445335">
    <property type="component" value="Unassembled WGS sequence"/>
</dbReference>
<evidence type="ECO:0000256" key="8">
    <source>
        <dbReference type="SAM" id="Phobius"/>
    </source>
</evidence>
<accession>A0AAW1RC28</accession>
<feature type="transmembrane region" description="Helical" evidence="8">
    <location>
        <begin position="471"/>
        <end position="498"/>
    </location>
</feature>
<feature type="transmembrane region" description="Helical" evidence="8">
    <location>
        <begin position="316"/>
        <end position="345"/>
    </location>
</feature>
<evidence type="ECO:0000256" key="2">
    <source>
        <dbReference type="ARBA" id="ARBA00022448"/>
    </source>
</evidence>
<sequence length="528" mass="58072">MVNPRKESNRQYGDTTRGDGKMAVKEGFEAAVPADGQAAPVADLHWGGLKAGGPVTDKLETLQPVKAHPPSWSPAPGEGRLHFIKRVTTEGHTVVDAFLTVSAAQIGQILLTLPNAISKTGFIAGTTLAIGSAILALWTMYLLASLYLERKRSLVKSGEWYGMDGKRHEVTQYHDVIRFHMGPVVGVIAQILVALSLAGIGIAQVIACAGDAFYIDRRFSKRQYELIFGGMLMIFAFVPTFRHYRILNLVAVVGTTYTCLYILVTASLSGIKPGLATKPPASPQAFFLGSAIILQAMGAHPIALEMMDAMRDSRKYVGAYFGGWLWTALLTLPHSLAVNLAYPAIIVNDNVYGVLPLSNWMRVSVALMIVHQFVAFALYVTPLIFMFERLWGSHNARWFIRLPLRLPVALILWLLGVMLPFYGTINSLMGAIGVPTTAFVLPAIAYNWHFRSRETREAATSQPPRWLAAHGWLPCFLLNYCIIAVFSVFTVGGIFFSIQRIVQQSYSFGLFAECYQCPPKNSVTGLWG</sequence>
<name>A0AAW1RC28_9CHLO</name>
<proteinExistence type="predicted"/>
<feature type="transmembrane region" description="Helical" evidence="8">
    <location>
        <begin position="94"/>
        <end position="117"/>
    </location>
</feature>
<comment type="subcellular location">
    <subcellularLocation>
        <location evidence="1">Membrane</location>
    </subcellularLocation>
</comment>
<feature type="transmembrane region" description="Helical" evidence="8">
    <location>
        <begin position="365"/>
        <end position="387"/>
    </location>
</feature>
<dbReference type="InterPro" id="IPR013057">
    <property type="entry name" value="AA_transpt_TM"/>
</dbReference>
<feature type="transmembrane region" description="Helical" evidence="8">
    <location>
        <begin position="283"/>
        <end position="304"/>
    </location>
</feature>
<dbReference type="Pfam" id="PF01490">
    <property type="entry name" value="Aa_trans"/>
    <property type="match status" value="1"/>
</dbReference>
<keyword evidence="5 8" id="KW-1133">Transmembrane helix</keyword>
<protein>
    <recommendedName>
        <fullName evidence="9">Amino acid transporter transmembrane domain-containing protein</fullName>
    </recommendedName>
</protein>
<evidence type="ECO:0000256" key="4">
    <source>
        <dbReference type="ARBA" id="ARBA00022970"/>
    </source>
</evidence>
<feature type="transmembrane region" description="Helical" evidence="8">
    <location>
        <begin position="428"/>
        <end position="450"/>
    </location>
</feature>
<evidence type="ECO:0000256" key="1">
    <source>
        <dbReference type="ARBA" id="ARBA00004370"/>
    </source>
</evidence>
<feature type="transmembrane region" description="Helical" evidence="8">
    <location>
        <begin position="184"/>
        <end position="206"/>
    </location>
</feature>
<dbReference type="EMBL" id="JALJOU010000047">
    <property type="protein sequence ID" value="KAK9831382.1"/>
    <property type="molecule type" value="Genomic_DNA"/>
</dbReference>
<keyword evidence="3 8" id="KW-0812">Transmembrane</keyword>
<keyword evidence="4" id="KW-0029">Amino-acid transport</keyword>
<evidence type="ECO:0000256" key="3">
    <source>
        <dbReference type="ARBA" id="ARBA00022692"/>
    </source>
</evidence>
<feature type="transmembrane region" description="Helical" evidence="8">
    <location>
        <begin position="399"/>
        <end position="422"/>
    </location>
</feature>
<dbReference type="PANTHER" id="PTHR48017">
    <property type="entry name" value="OS05G0424000 PROTEIN-RELATED"/>
    <property type="match status" value="1"/>
</dbReference>
<organism evidence="10 11">
    <name type="scientific">Elliptochloris bilobata</name>
    <dbReference type="NCBI Taxonomy" id="381761"/>
    <lineage>
        <taxon>Eukaryota</taxon>
        <taxon>Viridiplantae</taxon>
        <taxon>Chlorophyta</taxon>
        <taxon>core chlorophytes</taxon>
        <taxon>Trebouxiophyceae</taxon>
        <taxon>Trebouxiophyceae incertae sedis</taxon>
        <taxon>Elliptochloris clade</taxon>
        <taxon>Elliptochloris</taxon>
    </lineage>
</organism>
<evidence type="ECO:0000259" key="9">
    <source>
        <dbReference type="Pfam" id="PF01490"/>
    </source>
</evidence>
<feature type="transmembrane region" description="Helical" evidence="8">
    <location>
        <begin position="249"/>
        <end position="271"/>
    </location>
</feature>